<accession>A0A8J6UGL8</accession>
<keyword evidence="2" id="KW-1185">Reference proteome</keyword>
<sequence>MTTPPQELVTHLTRLAEIFAVLRRNRQQFVSPQQALPNLELAHQCCQITRIFTALESTGEARIDGALNQLEATYFNLGKLGLAAGLRAARRTFHQHLSTQHTHAA</sequence>
<reference evidence="1" key="1">
    <citation type="submission" date="2020-09" db="EMBL/GenBank/DDBJ databases">
        <title>A novel bacterium of genus Neiella, isolated from South China Sea.</title>
        <authorList>
            <person name="Huang H."/>
            <person name="Mo K."/>
            <person name="Hu Y."/>
        </authorList>
    </citation>
    <scope>NUCLEOTIDE SEQUENCE</scope>
    <source>
        <strain evidence="1">HB171785</strain>
    </source>
</reference>
<protein>
    <submittedName>
        <fullName evidence="1">Uncharacterized protein</fullName>
    </submittedName>
</protein>
<evidence type="ECO:0000313" key="2">
    <source>
        <dbReference type="Proteomes" id="UP000638014"/>
    </source>
</evidence>
<dbReference type="RefSeq" id="WP_191145432.1">
    <property type="nucleotide sequence ID" value="NZ_JACXAF010000017.1"/>
</dbReference>
<organism evidence="1 2">
    <name type="scientific">Neiella litorisoli</name>
    <dbReference type="NCBI Taxonomy" id="2771431"/>
    <lineage>
        <taxon>Bacteria</taxon>
        <taxon>Pseudomonadati</taxon>
        <taxon>Pseudomonadota</taxon>
        <taxon>Gammaproteobacteria</taxon>
        <taxon>Alteromonadales</taxon>
        <taxon>Echinimonadaceae</taxon>
        <taxon>Neiella</taxon>
    </lineage>
</organism>
<dbReference type="AlphaFoldDB" id="A0A8J6UGL8"/>
<dbReference type="EMBL" id="JACXAF010000017">
    <property type="protein sequence ID" value="MBD1390361.1"/>
    <property type="molecule type" value="Genomic_DNA"/>
</dbReference>
<comment type="caution">
    <text evidence="1">The sequence shown here is derived from an EMBL/GenBank/DDBJ whole genome shotgun (WGS) entry which is preliminary data.</text>
</comment>
<evidence type="ECO:0000313" key="1">
    <source>
        <dbReference type="EMBL" id="MBD1390361.1"/>
    </source>
</evidence>
<proteinExistence type="predicted"/>
<dbReference type="Proteomes" id="UP000638014">
    <property type="component" value="Unassembled WGS sequence"/>
</dbReference>
<name>A0A8J6UGL8_9GAMM</name>
<gene>
    <name evidence="1" type="ORF">IC617_13040</name>
</gene>